<dbReference type="EMBL" id="NJGV01000021">
    <property type="protein sequence ID" value="OWY32955.1"/>
    <property type="molecule type" value="Genomic_DNA"/>
</dbReference>
<dbReference type="Proteomes" id="UP000214747">
    <property type="component" value="Unassembled WGS sequence"/>
</dbReference>
<dbReference type="InterPro" id="IPR029058">
    <property type="entry name" value="AB_hydrolase_fold"/>
</dbReference>
<dbReference type="InterPro" id="IPR000073">
    <property type="entry name" value="AB_hydrolase_1"/>
</dbReference>
<dbReference type="AlphaFoldDB" id="A0A225SQA2"/>
<evidence type="ECO:0000313" key="3">
    <source>
        <dbReference type="Proteomes" id="UP000214747"/>
    </source>
</evidence>
<feature type="domain" description="AB hydrolase-1" evidence="1">
    <location>
        <begin position="20"/>
        <end position="244"/>
    </location>
</feature>
<evidence type="ECO:0000259" key="1">
    <source>
        <dbReference type="Pfam" id="PF00561"/>
    </source>
</evidence>
<dbReference type="InterPro" id="IPR000639">
    <property type="entry name" value="Epox_hydrolase-like"/>
</dbReference>
<protein>
    <recommendedName>
        <fullName evidence="1">AB hydrolase-1 domain-containing protein</fullName>
    </recommendedName>
</protein>
<reference evidence="2 3" key="1">
    <citation type="journal article" date="2010" name="Int. J. Syst. Evol. Microbiol.">
        <title>Reclassification of Herbaspirillum putei as a later heterotypic synonym of Herbaspirillum huttiense, with the description of H. huttiense subsp. huttiense subsp. nov. and H. huttiense subsp. putei subsp. nov., comb. nov., and description of Herbaspirillum aquaticum sp. nov.</title>
        <authorList>
            <person name="Dobritsa A.P."/>
            <person name="Reddy M.C."/>
            <person name="Samadpour M."/>
        </authorList>
    </citation>
    <scope>NUCLEOTIDE SEQUENCE [LARGE SCALE GENOMIC DNA]</scope>
    <source>
        <strain evidence="2 3">IEH 4430</strain>
    </source>
</reference>
<evidence type="ECO:0000313" key="2">
    <source>
        <dbReference type="EMBL" id="OWY32955.1"/>
    </source>
</evidence>
<accession>A0A225SQA2</accession>
<proteinExistence type="predicted"/>
<dbReference type="InterPro" id="IPR050266">
    <property type="entry name" value="AB_hydrolase_sf"/>
</dbReference>
<dbReference type="GO" id="GO:0003824">
    <property type="term" value="F:catalytic activity"/>
    <property type="evidence" value="ECO:0007669"/>
    <property type="project" value="InterPro"/>
</dbReference>
<dbReference type="PRINTS" id="PR00111">
    <property type="entry name" value="ABHYDROLASE"/>
</dbReference>
<sequence length="258" mass="27843">MNAQIIAPAAGSPSQETGHAVVLLHPVCANSDIWRLQVPVWSRSLRLVLVDLPGHGASKPMGGRPVLADFARQLGRTLDQAGIDRVSLVGVSLGAMVAQAFALAFPGRIHKLVLANAGAATPAPVVQLWNQRQQAYRELGAEQHVSSTIERWFDEAYRQRAPLTVRWIESMVRATTREAYFEAVDAIKEMNHLARLHEIVAPTLVIAGERDAAVKPEICASLAGAIHGARFIVLPSGHISNVEAASEFTETVGQFLST</sequence>
<gene>
    <name evidence="2" type="ORF">CEJ45_18695</name>
</gene>
<comment type="caution">
    <text evidence="2">The sequence shown here is derived from an EMBL/GenBank/DDBJ whole genome shotgun (WGS) entry which is preliminary data.</text>
</comment>
<organism evidence="2 3">
    <name type="scientific">Herbaspirillum aquaticum</name>
    <dbReference type="NCBI Taxonomy" id="568783"/>
    <lineage>
        <taxon>Bacteria</taxon>
        <taxon>Pseudomonadati</taxon>
        <taxon>Pseudomonadota</taxon>
        <taxon>Betaproteobacteria</taxon>
        <taxon>Burkholderiales</taxon>
        <taxon>Oxalobacteraceae</taxon>
        <taxon>Herbaspirillum</taxon>
    </lineage>
</organism>
<name>A0A225SQA2_9BURK</name>
<dbReference type="PRINTS" id="PR00412">
    <property type="entry name" value="EPOXHYDRLASE"/>
</dbReference>
<dbReference type="SUPFAM" id="SSF53474">
    <property type="entry name" value="alpha/beta-Hydrolases"/>
    <property type="match status" value="1"/>
</dbReference>
<dbReference type="Pfam" id="PF00561">
    <property type="entry name" value="Abhydrolase_1"/>
    <property type="match status" value="1"/>
</dbReference>
<dbReference type="RefSeq" id="WP_088756541.1">
    <property type="nucleotide sequence ID" value="NZ_JARJFG010000039.1"/>
</dbReference>
<dbReference type="Gene3D" id="3.40.50.1820">
    <property type="entry name" value="alpha/beta hydrolase"/>
    <property type="match status" value="1"/>
</dbReference>
<keyword evidence="3" id="KW-1185">Reference proteome</keyword>
<dbReference type="PANTHER" id="PTHR43798">
    <property type="entry name" value="MONOACYLGLYCEROL LIPASE"/>
    <property type="match status" value="1"/>
</dbReference>